<dbReference type="SUPFAM" id="SSF56112">
    <property type="entry name" value="Protein kinase-like (PK-like)"/>
    <property type="match status" value="1"/>
</dbReference>
<evidence type="ECO:0000256" key="5">
    <source>
        <dbReference type="SAM" id="Phobius"/>
    </source>
</evidence>
<dbReference type="SUPFAM" id="SSF48452">
    <property type="entry name" value="TPR-like"/>
    <property type="match status" value="1"/>
</dbReference>
<keyword evidence="4" id="KW-0067">ATP-binding</keyword>
<keyword evidence="1" id="KW-0808">Transferase</keyword>
<evidence type="ECO:0000256" key="4">
    <source>
        <dbReference type="ARBA" id="ARBA00022840"/>
    </source>
</evidence>
<dbReference type="Gene3D" id="1.25.40.10">
    <property type="entry name" value="Tetratricopeptide repeat domain"/>
    <property type="match status" value="1"/>
</dbReference>
<dbReference type="SUPFAM" id="SSF52058">
    <property type="entry name" value="L domain-like"/>
    <property type="match status" value="1"/>
</dbReference>
<dbReference type="InterPro" id="IPR011009">
    <property type="entry name" value="Kinase-like_dom_sf"/>
</dbReference>
<dbReference type="InterPro" id="IPR000719">
    <property type="entry name" value="Prot_kinase_dom"/>
</dbReference>
<keyword evidence="5" id="KW-0472">Membrane</keyword>
<keyword evidence="3 7" id="KW-0418">Kinase</keyword>
<protein>
    <submittedName>
        <fullName evidence="7">Protein kinase</fullName>
    </submittedName>
</protein>
<dbReference type="PANTHER" id="PTHR43289">
    <property type="entry name" value="MITOGEN-ACTIVATED PROTEIN KINASE KINASE KINASE 20-RELATED"/>
    <property type="match status" value="1"/>
</dbReference>
<dbReference type="CDD" id="cd14014">
    <property type="entry name" value="STKc_PknB_like"/>
    <property type="match status" value="1"/>
</dbReference>
<evidence type="ECO:0000256" key="3">
    <source>
        <dbReference type="ARBA" id="ARBA00022777"/>
    </source>
</evidence>
<evidence type="ECO:0000256" key="2">
    <source>
        <dbReference type="ARBA" id="ARBA00022741"/>
    </source>
</evidence>
<name>A0ABY7VWP4_9BACT</name>
<proteinExistence type="predicted"/>
<feature type="transmembrane region" description="Helical" evidence="5">
    <location>
        <begin position="346"/>
        <end position="365"/>
    </location>
</feature>
<dbReference type="Proteomes" id="UP001214250">
    <property type="component" value="Chromosome 2"/>
</dbReference>
<keyword evidence="2" id="KW-0547">Nucleotide-binding</keyword>
<evidence type="ECO:0000259" key="6">
    <source>
        <dbReference type="PROSITE" id="PS50011"/>
    </source>
</evidence>
<dbReference type="InterPro" id="IPR011990">
    <property type="entry name" value="TPR-like_helical_dom_sf"/>
</dbReference>
<keyword evidence="5" id="KW-0812">Transmembrane</keyword>
<dbReference type="RefSeq" id="WP_274152113.1">
    <property type="nucleotide sequence ID" value="NZ_CP117812.1"/>
</dbReference>
<dbReference type="SMART" id="SM00220">
    <property type="entry name" value="S_TKc"/>
    <property type="match status" value="1"/>
</dbReference>
<dbReference type="Gene3D" id="1.10.510.10">
    <property type="entry name" value="Transferase(Phosphotransferase) domain 1"/>
    <property type="match status" value="1"/>
</dbReference>
<evidence type="ECO:0000313" key="8">
    <source>
        <dbReference type="Proteomes" id="UP001214250"/>
    </source>
</evidence>
<dbReference type="PANTHER" id="PTHR43289:SF6">
    <property type="entry name" value="SERINE_THREONINE-PROTEIN KINASE NEKL-3"/>
    <property type="match status" value="1"/>
</dbReference>
<accession>A0ABY7VWP4</accession>
<evidence type="ECO:0000313" key="7">
    <source>
        <dbReference type="EMBL" id="WDE97615.1"/>
    </source>
</evidence>
<dbReference type="PROSITE" id="PS50011">
    <property type="entry name" value="PROTEIN_KINASE_DOM"/>
    <property type="match status" value="1"/>
</dbReference>
<gene>
    <name evidence="7" type="ORF">PQO03_17445</name>
</gene>
<feature type="domain" description="Protein kinase" evidence="6">
    <location>
        <begin position="38"/>
        <end position="317"/>
    </location>
</feature>
<sequence>MDREEESFDKNFASFYDELDELDEMPLLDMIESIKTRYCEFKYVDEGGIKVIQTCKDLKTGRTVAMARLKNDANDQQKEAFLKEARLTAALQHPNIIPMHDLGLKGRHPWFTMKFISGSSLEQILSDLKNNKKDYLVDLSDRLDVFIKVCDAIAYAHSRGVLHLDLKPDNIQISDYGDVLLCDWGLAKVMAAICDEELLDCYAFNPKETNVTIDGLIKGTPGYMAPEQTGLIKSKKGVYTDVFSLGCVLYKILTFKKPFSGAAIKLIMKKTLDCDFIKPTKIDTSIPLPLEAVCLKAMSKDPNERYASVVELQKEILSYRNGFATSAEKASLLTLMRLWVKRHRSISIASLLLVLISIFAAWFMINNLKLEKINAIQRAEKLSLEKEFHVKMGKDAAPRFYQRAQIAFNSFNFDDAVNFCDSAVELDPSLKEAWGLKGLLHIIYQEFNAAVKALEKNGEAPELLDLAKQFQKIKDDDVLALSLDQFLALFKQGMENEQPKVVGGLVHYTAYSEMPLAKRIEFCKGVIIVHNKKLAISQVKNQKIHFEYDRKNKHLDVSHNDWIQSALILQGFPAQSADLSHTKIKDFICFRNQPLKSLDVSYTKIIELNTLENYDLRNLNISHTAIANIYKLRDMSLKTLNISHSAVRTSMNLTGFEDLEKLYIHQGQFKLENLKKRLPNTEIIILP</sequence>
<dbReference type="InterPro" id="IPR032675">
    <property type="entry name" value="LRR_dom_sf"/>
</dbReference>
<evidence type="ECO:0000256" key="1">
    <source>
        <dbReference type="ARBA" id="ARBA00022679"/>
    </source>
</evidence>
<dbReference type="Pfam" id="PF00069">
    <property type="entry name" value="Pkinase"/>
    <property type="match status" value="1"/>
</dbReference>
<keyword evidence="5" id="KW-1133">Transmembrane helix</keyword>
<dbReference type="GO" id="GO:0016301">
    <property type="term" value="F:kinase activity"/>
    <property type="evidence" value="ECO:0007669"/>
    <property type="project" value="UniProtKB-KW"/>
</dbReference>
<organism evidence="7 8">
    <name type="scientific">Lentisphaera profundi</name>
    <dbReference type="NCBI Taxonomy" id="1658616"/>
    <lineage>
        <taxon>Bacteria</taxon>
        <taxon>Pseudomonadati</taxon>
        <taxon>Lentisphaerota</taxon>
        <taxon>Lentisphaeria</taxon>
        <taxon>Lentisphaerales</taxon>
        <taxon>Lentisphaeraceae</taxon>
        <taxon>Lentisphaera</taxon>
    </lineage>
</organism>
<keyword evidence="8" id="KW-1185">Reference proteome</keyword>
<dbReference type="EMBL" id="CP117812">
    <property type="protein sequence ID" value="WDE97615.1"/>
    <property type="molecule type" value="Genomic_DNA"/>
</dbReference>
<reference evidence="7 8" key="1">
    <citation type="submission" date="2023-02" db="EMBL/GenBank/DDBJ databases">
        <title>Genome sequence of Lentisphaera profundi SAORIC-696.</title>
        <authorList>
            <person name="Kim e."/>
            <person name="Cho J.-C."/>
            <person name="Choi A."/>
            <person name="Kang I."/>
        </authorList>
    </citation>
    <scope>NUCLEOTIDE SEQUENCE [LARGE SCALE GENOMIC DNA]</scope>
    <source>
        <strain evidence="7 8">SAORIC-696</strain>
    </source>
</reference>
<dbReference type="Gene3D" id="3.80.10.10">
    <property type="entry name" value="Ribonuclease Inhibitor"/>
    <property type="match status" value="1"/>
</dbReference>